<dbReference type="AlphaFoldDB" id="A0A7D4PQ17"/>
<dbReference type="SUPFAM" id="SSF51735">
    <property type="entry name" value="NAD(P)-binding Rossmann-fold domains"/>
    <property type="match status" value="1"/>
</dbReference>
<dbReference type="Pfam" id="PF00106">
    <property type="entry name" value="adh_short"/>
    <property type="match status" value="1"/>
</dbReference>
<dbReference type="Proteomes" id="UP000501003">
    <property type="component" value="Chromosome"/>
</dbReference>
<dbReference type="PRINTS" id="PR00081">
    <property type="entry name" value="GDHRDH"/>
</dbReference>
<evidence type="ECO:0000313" key="3">
    <source>
        <dbReference type="EMBL" id="QKJ24726.1"/>
    </source>
</evidence>
<reference evidence="3 4" key="1">
    <citation type="submission" date="2020-05" db="EMBL/GenBank/DDBJ databases">
        <title>Aquirufa sp. strain 15G-AUS-rot a new Aquirufa species.</title>
        <authorList>
            <person name="Pitt A."/>
            <person name="Hahn M.W."/>
        </authorList>
    </citation>
    <scope>NUCLEOTIDE SEQUENCE [LARGE SCALE GENOMIC DNA]</scope>
    <source>
        <strain evidence="3 4">15G-AUS-rot</strain>
    </source>
</reference>
<dbReference type="PANTHER" id="PTHR24320">
    <property type="entry name" value="RETINOL DEHYDROGENASE"/>
    <property type="match status" value="1"/>
</dbReference>
<dbReference type="Gene3D" id="3.40.50.720">
    <property type="entry name" value="NAD(P)-binding Rossmann-like Domain"/>
    <property type="match status" value="1"/>
</dbReference>
<organism evidence="3 4">
    <name type="scientific">Aquiluna borgnonia</name>
    <dbReference type="NCBI Taxonomy" id="2499157"/>
    <lineage>
        <taxon>Bacteria</taxon>
        <taxon>Bacillati</taxon>
        <taxon>Actinomycetota</taxon>
        <taxon>Actinomycetes</taxon>
        <taxon>Micrococcales</taxon>
        <taxon>Microbacteriaceae</taxon>
        <taxon>Luna cluster</taxon>
        <taxon>Luna-1 subcluster</taxon>
        <taxon>Aquiluna</taxon>
    </lineage>
</organism>
<dbReference type="PANTHER" id="PTHR24320:SF148">
    <property type="entry name" value="NAD(P)-BINDING ROSSMANN-FOLD SUPERFAMILY PROTEIN"/>
    <property type="match status" value="1"/>
</dbReference>
<proteinExistence type="inferred from homology"/>
<keyword evidence="4" id="KW-1185">Reference proteome</keyword>
<dbReference type="InterPro" id="IPR036291">
    <property type="entry name" value="NAD(P)-bd_dom_sf"/>
</dbReference>
<accession>A0A7D4PQ17</accession>
<sequence>MNPHAIITGASSGLGLASANALAEKGYDLTLIARGAQRLINVSDSLRSQYPNLQIREVVLDISNLDTVREFANHVNQPVDVLMNNAGLMGPDFSLSIEGIESQMATNHIGHFLLTALLWGRLNEARDPRVISLSSVVHRKGKINTASIEEIRGSNPASYNRWQRYADSKLACLYFARELDLRARLTGSKVKSIAAHPGWARTGLQANFPHPLDPMAQDAQTGARSQILAAVDANLKSGDFIGPKFELWGDPKNIRGSRRSRNLQISAALWKTSEDLTGIRFLPDSTPKPSF</sequence>
<name>A0A7D4PQ17_9MICO</name>
<dbReference type="EMBL" id="CP054056">
    <property type="protein sequence ID" value="QKJ24726.1"/>
    <property type="molecule type" value="Genomic_DNA"/>
</dbReference>
<evidence type="ECO:0000256" key="2">
    <source>
        <dbReference type="ARBA" id="ARBA00023002"/>
    </source>
</evidence>
<comment type="similarity">
    <text evidence="1">Belongs to the short-chain dehydrogenases/reductases (SDR) family.</text>
</comment>
<protein>
    <submittedName>
        <fullName evidence="3">SDR family NAD(P)-dependent oxidoreductase</fullName>
    </submittedName>
</protein>
<keyword evidence="2" id="KW-0560">Oxidoreductase</keyword>
<dbReference type="GO" id="GO:0016491">
    <property type="term" value="F:oxidoreductase activity"/>
    <property type="evidence" value="ECO:0007669"/>
    <property type="project" value="UniProtKB-KW"/>
</dbReference>
<dbReference type="InterPro" id="IPR002347">
    <property type="entry name" value="SDR_fam"/>
</dbReference>
<dbReference type="RefSeq" id="WP_173493025.1">
    <property type="nucleotide sequence ID" value="NZ_CP054056.1"/>
</dbReference>
<evidence type="ECO:0000313" key="4">
    <source>
        <dbReference type="Proteomes" id="UP000501003"/>
    </source>
</evidence>
<evidence type="ECO:0000256" key="1">
    <source>
        <dbReference type="ARBA" id="ARBA00006484"/>
    </source>
</evidence>
<dbReference type="KEGG" id="aqg:HRU87_00490"/>
<gene>
    <name evidence="3" type="ORF">HRU87_00490</name>
</gene>